<feature type="region of interest" description="Disordered" evidence="1">
    <location>
        <begin position="17"/>
        <end position="37"/>
    </location>
</feature>
<evidence type="ECO:0000256" key="1">
    <source>
        <dbReference type="SAM" id="MobiDB-lite"/>
    </source>
</evidence>
<protein>
    <submittedName>
        <fullName evidence="2">Uncharacterized protein</fullName>
    </submittedName>
</protein>
<proteinExistence type="predicted"/>
<dbReference type="AlphaFoldDB" id="A0AAV4SWE9"/>
<dbReference type="EMBL" id="BPLQ01008462">
    <property type="protein sequence ID" value="GIY37591.1"/>
    <property type="molecule type" value="Genomic_DNA"/>
</dbReference>
<evidence type="ECO:0000313" key="2">
    <source>
        <dbReference type="EMBL" id="GIY37591.1"/>
    </source>
</evidence>
<reference evidence="2 3" key="1">
    <citation type="submission" date="2021-06" db="EMBL/GenBank/DDBJ databases">
        <title>Caerostris darwini draft genome.</title>
        <authorList>
            <person name="Kono N."/>
            <person name="Arakawa K."/>
        </authorList>
    </citation>
    <scope>NUCLEOTIDE SEQUENCE [LARGE SCALE GENOMIC DNA]</scope>
</reference>
<evidence type="ECO:0000313" key="3">
    <source>
        <dbReference type="Proteomes" id="UP001054837"/>
    </source>
</evidence>
<sequence>MCGRKSKPYSEVLTHEAVDDGVGEAVGHRDPVAGEEGGGEVRELRVCLRHHLVGVEVDEQVEDVDGQPANGEQDHHREHHLHHLHRHAKAIVYLIIINYFLANNAKTF</sequence>
<comment type="caution">
    <text evidence="2">The sequence shown here is derived from an EMBL/GenBank/DDBJ whole genome shotgun (WGS) entry which is preliminary data.</text>
</comment>
<gene>
    <name evidence="2" type="primary">AVEN_104783_1</name>
    <name evidence="2" type="ORF">CDAR_285781</name>
</gene>
<accession>A0AAV4SWE9</accession>
<keyword evidence="3" id="KW-1185">Reference proteome</keyword>
<name>A0AAV4SWE9_9ARAC</name>
<dbReference type="Proteomes" id="UP001054837">
    <property type="component" value="Unassembled WGS sequence"/>
</dbReference>
<organism evidence="2 3">
    <name type="scientific">Caerostris darwini</name>
    <dbReference type="NCBI Taxonomy" id="1538125"/>
    <lineage>
        <taxon>Eukaryota</taxon>
        <taxon>Metazoa</taxon>
        <taxon>Ecdysozoa</taxon>
        <taxon>Arthropoda</taxon>
        <taxon>Chelicerata</taxon>
        <taxon>Arachnida</taxon>
        <taxon>Araneae</taxon>
        <taxon>Araneomorphae</taxon>
        <taxon>Entelegynae</taxon>
        <taxon>Araneoidea</taxon>
        <taxon>Araneidae</taxon>
        <taxon>Caerostris</taxon>
    </lineage>
</organism>